<dbReference type="EMBL" id="LUUJ01000011">
    <property type="protein sequence ID" value="OAI20794.1"/>
    <property type="molecule type" value="Genomic_DNA"/>
</dbReference>
<evidence type="ECO:0000313" key="3">
    <source>
        <dbReference type="EMBL" id="OAI20794.1"/>
    </source>
</evidence>
<feature type="chain" id="PRO_5008069546" evidence="2">
    <location>
        <begin position="19"/>
        <end position="307"/>
    </location>
</feature>
<feature type="transmembrane region" description="Helical" evidence="1">
    <location>
        <begin position="281"/>
        <end position="298"/>
    </location>
</feature>
<organism evidence="3 4">
    <name type="scientific">Methylomonas koyamae</name>
    <dbReference type="NCBI Taxonomy" id="702114"/>
    <lineage>
        <taxon>Bacteria</taxon>
        <taxon>Pseudomonadati</taxon>
        <taxon>Pseudomonadota</taxon>
        <taxon>Gammaproteobacteria</taxon>
        <taxon>Methylococcales</taxon>
        <taxon>Methylococcaceae</taxon>
        <taxon>Methylomonas</taxon>
    </lineage>
</organism>
<keyword evidence="1" id="KW-0812">Transmembrane</keyword>
<reference evidence="3 4" key="1">
    <citation type="submission" date="2016-03" db="EMBL/GenBank/DDBJ databases">
        <authorList>
            <person name="Ploux O."/>
        </authorList>
    </citation>
    <scope>NUCLEOTIDE SEQUENCE [LARGE SCALE GENOMIC DNA]</scope>
    <source>
        <strain evidence="3 4">R-45378</strain>
    </source>
</reference>
<accession>A0A177NTC7</accession>
<keyword evidence="1" id="KW-0472">Membrane</keyword>
<proteinExistence type="predicted"/>
<keyword evidence="2" id="KW-0732">Signal</keyword>
<evidence type="ECO:0000313" key="4">
    <source>
        <dbReference type="Proteomes" id="UP000077857"/>
    </source>
</evidence>
<gene>
    <name evidence="3" type="ORF">A1507_04780</name>
</gene>
<comment type="caution">
    <text evidence="3">The sequence shown here is derived from an EMBL/GenBank/DDBJ whole genome shotgun (WGS) entry which is preliminary data.</text>
</comment>
<dbReference type="AlphaFoldDB" id="A0A177NTC7"/>
<protein>
    <submittedName>
        <fullName evidence="3">Uncharacterized protein</fullName>
    </submittedName>
</protein>
<sequence>MLALSLPACIAQFQPAFAANTAAEQDKLRIHTGIPRRASDSLFSYTVEWRIDDGELYRSTGLSFLNASKLDHDKPEAYIAKKLWTAMKDGMVQLDPNWRGVTVIQPKDQPELVIANKAGYSLTNITIRDYSNQALQYELADKTFSAEGVQLALDLVYTADVEYLDNFTSKKAQSASQGEIAIAIDGQTPIKIKTDGKTTQELEQELAGKISLAQLAQTPLYPGMVSTDTRNNKPFDGSEIQLLNLPAKSIAIDISDPALGVLTKFKFKDENRSLQVADPRFMLALLALATGLALFYFWRNSKTKPSR</sequence>
<dbReference type="Proteomes" id="UP000077857">
    <property type="component" value="Unassembled WGS sequence"/>
</dbReference>
<evidence type="ECO:0000256" key="1">
    <source>
        <dbReference type="SAM" id="Phobius"/>
    </source>
</evidence>
<dbReference type="OrthoDB" id="5571421at2"/>
<name>A0A177NTC7_9GAMM</name>
<feature type="signal peptide" evidence="2">
    <location>
        <begin position="1"/>
        <end position="18"/>
    </location>
</feature>
<keyword evidence="1" id="KW-1133">Transmembrane helix</keyword>
<evidence type="ECO:0000256" key="2">
    <source>
        <dbReference type="SAM" id="SignalP"/>
    </source>
</evidence>